<dbReference type="PROSITE" id="PS50995">
    <property type="entry name" value="HTH_MARR_2"/>
    <property type="match status" value="1"/>
</dbReference>
<accession>A0ABV2CSE6</accession>
<dbReference type="RefSeq" id="WP_345929078.1">
    <property type="nucleotide sequence ID" value="NZ_JBDIVF010000008.1"/>
</dbReference>
<dbReference type="InterPro" id="IPR039422">
    <property type="entry name" value="MarR/SlyA-like"/>
</dbReference>
<name>A0ABV2CSE6_9RHOO</name>
<sequence length="160" mass="17933">MTDVQPTDPALQTDPFRLEDSLGYLIARIKGRMSATLDEELVGLDITHAQWVVMMHIAGGSTPTCADLARFQGQDTGAMTRMLDRLEEKQLIARERSTDDRRVVVIRLTPQGEALYPQLRVVGKRLIARMTEGFGPEEVEVFRGMLRRMLSNLGSTEITS</sequence>
<feature type="domain" description="HTH marR-type" evidence="1">
    <location>
        <begin position="19"/>
        <end position="151"/>
    </location>
</feature>
<dbReference type="SMART" id="SM00347">
    <property type="entry name" value="HTH_MARR"/>
    <property type="match status" value="1"/>
</dbReference>
<dbReference type="SUPFAM" id="SSF46785">
    <property type="entry name" value="Winged helix' DNA-binding domain"/>
    <property type="match status" value="1"/>
</dbReference>
<dbReference type="PRINTS" id="PR00598">
    <property type="entry name" value="HTHMARR"/>
</dbReference>
<comment type="caution">
    <text evidence="2">The sequence shown here is derived from an EMBL/GenBank/DDBJ whole genome shotgun (WGS) entry which is preliminary data.</text>
</comment>
<gene>
    <name evidence="2" type="ORF">ABVT11_11230</name>
</gene>
<protein>
    <submittedName>
        <fullName evidence="2">MarR family transcriptional regulator</fullName>
    </submittedName>
</protein>
<organism evidence="2 3">
    <name type="scientific">Uliginosibacterium paludis</name>
    <dbReference type="NCBI Taxonomy" id="1615952"/>
    <lineage>
        <taxon>Bacteria</taxon>
        <taxon>Pseudomonadati</taxon>
        <taxon>Pseudomonadota</taxon>
        <taxon>Betaproteobacteria</taxon>
        <taxon>Rhodocyclales</taxon>
        <taxon>Zoogloeaceae</taxon>
        <taxon>Uliginosibacterium</taxon>
    </lineage>
</organism>
<dbReference type="PANTHER" id="PTHR33164">
    <property type="entry name" value="TRANSCRIPTIONAL REGULATOR, MARR FAMILY"/>
    <property type="match status" value="1"/>
</dbReference>
<evidence type="ECO:0000313" key="3">
    <source>
        <dbReference type="Proteomes" id="UP001548590"/>
    </source>
</evidence>
<dbReference type="Gene3D" id="1.10.10.10">
    <property type="entry name" value="Winged helix-like DNA-binding domain superfamily/Winged helix DNA-binding domain"/>
    <property type="match status" value="1"/>
</dbReference>
<dbReference type="InterPro" id="IPR036390">
    <property type="entry name" value="WH_DNA-bd_sf"/>
</dbReference>
<reference evidence="2 3" key="1">
    <citation type="submission" date="2024-07" db="EMBL/GenBank/DDBJ databases">
        <title>Uliginosibacterium paludis KCTC:42655.</title>
        <authorList>
            <person name="Kim M.K."/>
        </authorList>
    </citation>
    <scope>NUCLEOTIDE SEQUENCE [LARGE SCALE GENOMIC DNA]</scope>
    <source>
        <strain evidence="2 3">KCTC 42655</strain>
    </source>
</reference>
<evidence type="ECO:0000313" key="2">
    <source>
        <dbReference type="EMBL" id="MET1490397.1"/>
    </source>
</evidence>
<dbReference type="EMBL" id="JBEWLZ010000005">
    <property type="protein sequence ID" value="MET1490397.1"/>
    <property type="molecule type" value="Genomic_DNA"/>
</dbReference>
<keyword evidence="3" id="KW-1185">Reference proteome</keyword>
<dbReference type="PANTHER" id="PTHR33164:SF43">
    <property type="entry name" value="HTH-TYPE TRANSCRIPTIONAL REPRESSOR YETL"/>
    <property type="match status" value="1"/>
</dbReference>
<dbReference type="Pfam" id="PF01047">
    <property type="entry name" value="MarR"/>
    <property type="match status" value="1"/>
</dbReference>
<dbReference type="InterPro" id="IPR000835">
    <property type="entry name" value="HTH_MarR-typ"/>
</dbReference>
<evidence type="ECO:0000259" key="1">
    <source>
        <dbReference type="PROSITE" id="PS50995"/>
    </source>
</evidence>
<proteinExistence type="predicted"/>
<dbReference type="Proteomes" id="UP001548590">
    <property type="component" value="Unassembled WGS sequence"/>
</dbReference>
<dbReference type="InterPro" id="IPR036388">
    <property type="entry name" value="WH-like_DNA-bd_sf"/>
</dbReference>